<evidence type="ECO:0008006" key="4">
    <source>
        <dbReference type="Google" id="ProtNLM"/>
    </source>
</evidence>
<feature type="transmembrane region" description="Helical" evidence="1">
    <location>
        <begin position="107"/>
        <end position="124"/>
    </location>
</feature>
<dbReference type="EMBL" id="BAABHO010000019">
    <property type="protein sequence ID" value="GAA4790537.1"/>
    <property type="molecule type" value="Genomic_DNA"/>
</dbReference>
<protein>
    <recommendedName>
        <fullName evidence="4">VTT domain-containing protein</fullName>
    </recommendedName>
</protein>
<comment type="caution">
    <text evidence="2">The sequence shown here is derived from an EMBL/GenBank/DDBJ whole genome shotgun (WGS) entry which is preliminary data.</text>
</comment>
<dbReference type="RefSeq" id="WP_345415161.1">
    <property type="nucleotide sequence ID" value="NZ_BAABHO010000019.1"/>
</dbReference>
<evidence type="ECO:0000313" key="2">
    <source>
        <dbReference type="EMBL" id="GAA4790537.1"/>
    </source>
</evidence>
<feature type="transmembrane region" description="Helical" evidence="1">
    <location>
        <begin position="136"/>
        <end position="163"/>
    </location>
</feature>
<feature type="transmembrane region" description="Helical" evidence="1">
    <location>
        <begin position="6"/>
        <end position="25"/>
    </location>
</feature>
<name>A0ABP9B4N1_9PSEU</name>
<keyword evidence="1" id="KW-0472">Membrane</keyword>
<gene>
    <name evidence="2" type="ORF">GCM10023200_26880</name>
</gene>
<evidence type="ECO:0000256" key="1">
    <source>
        <dbReference type="SAM" id="Phobius"/>
    </source>
</evidence>
<dbReference type="Proteomes" id="UP001500928">
    <property type="component" value="Unassembled WGS sequence"/>
</dbReference>
<evidence type="ECO:0000313" key="3">
    <source>
        <dbReference type="Proteomes" id="UP001500928"/>
    </source>
</evidence>
<organism evidence="2 3">
    <name type="scientific">Actinomycetospora chlora</name>
    <dbReference type="NCBI Taxonomy" id="663608"/>
    <lineage>
        <taxon>Bacteria</taxon>
        <taxon>Bacillati</taxon>
        <taxon>Actinomycetota</taxon>
        <taxon>Actinomycetes</taxon>
        <taxon>Pseudonocardiales</taxon>
        <taxon>Pseudonocardiaceae</taxon>
        <taxon>Actinomycetospora</taxon>
    </lineage>
</organism>
<reference evidence="3" key="1">
    <citation type="journal article" date="2019" name="Int. J. Syst. Evol. Microbiol.">
        <title>The Global Catalogue of Microorganisms (GCM) 10K type strain sequencing project: providing services to taxonomists for standard genome sequencing and annotation.</title>
        <authorList>
            <consortium name="The Broad Institute Genomics Platform"/>
            <consortium name="The Broad Institute Genome Sequencing Center for Infectious Disease"/>
            <person name="Wu L."/>
            <person name="Ma J."/>
        </authorList>
    </citation>
    <scope>NUCLEOTIDE SEQUENCE [LARGE SCALE GENOMIC DNA]</scope>
    <source>
        <strain evidence="3">JCM 17979</strain>
    </source>
</reference>
<sequence>MSSHLVVEFVVSVAYGVLSALIPIFNSEVYIVASQVGGFAAETTTAVGCALGQSIGKAGLVVALRRGVDLEVFRRRRDRPRKPAGTFRTTVRGWSNRMLGLLGESRWGVVVVFLSAAVYIPPLYPVTLAVTKTRMSAVVFGAAVLLGRVLLFLAIAFGVSALVH</sequence>
<keyword evidence="3" id="KW-1185">Reference proteome</keyword>
<proteinExistence type="predicted"/>
<accession>A0ABP9B4N1</accession>
<keyword evidence="1" id="KW-0812">Transmembrane</keyword>
<keyword evidence="1" id="KW-1133">Transmembrane helix</keyword>